<dbReference type="EMBL" id="QZWG01000014">
    <property type="protein sequence ID" value="RZB69942.1"/>
    <property type="molecule type" value="Genomic_DNA"/>
</dbReference>
<feature type="transmembrane region" description="Helical" evidence="8">
    <location>
        <begin position="20"/>
        <end position="41"/>
    </location>
</feature>
<evidence type="ECO:0000256" key="4">
    <source>
        <dbReference type="ARBA" id="ARBA00022525"/>
    </source>
</evidence>
<keyword evidence="6" id="KW-1015">Disulfide bond</keyword>
<dbReference type="Proteomes" id="UP000289340">
    <property type="component" value="Chromosome 14"/>
</dbReference>
<keyword evidence="8" id="KW-0472">Membrane</keyword>
<keyword evidence="4 7" id="KW-0964">Secreted</keyword>
<evidence type="ECO:0000256" key="7">
    <source>
        <dbReference type="RuleBase" id="RU367102"/>
    </source>
</evidence>
<dbReference type="AlphaFoldDB" id="A0A445H939"/>
<keyword evidence="3 7" id="KW-0217">Developmental protein</keyword>
<comment type="function">
    <text evidence="7">Controls stomatal patterning.</text>
</comment>
<protein>
    <recommendedName>
        <fullName evidence="7">Epidermal patterning factor-like protein</fullName>
    </recommendedName>
</protein>
<dbReference type="PANTHER" id="PTHR33109">
    <property type="entry name" value="EPIDERMAL PATTERNING FACTOR-LIKE PROTEIN 4"/>
    <property type="match status" value="1"/>
</dbReference>
<keyword evidence="10" id="KW-1185">Reference proteome</keyword>
<dbReference type="InterPro" id="IPR039455">
    <property type="entry name" value="EPFL"/>
</dbReference>
<evidence type="ECO:0000256" key="6">
    <source>
        <dbReference type="ARBA" id="ARBA00023157"/>
    </source>
</evidence>
<dbReference type="PANTHER" id="PTHR33109:SF4">
    <property type="entry name" value="EPIDERMAL PATTERNING FACTOR-LIKE PROTEIN 6"/>
    <property type="match status" value="1"/>
</dbReference>
<evidence type="ECO:0000313" key="10">
    <source>
        <dbReference type="Proteomes" id="UP000289340"/>
    </source>
</evidence>
<sequence length="139" mass="15173">MESKRNTITLVNKTHLLCNVSFFLFLICTLAFCSITIASSIPCLDTRCPMLANADIDFEELKGNIGQSLVSKGKIEVSSMNLGLSRGILSGPGSVPPTCHSKCCKCTPCKPILCSVHNEGGTYYPLRWLCKCGNMFYNP</sequence>
<reference evidence="9 10" key="1">
    <citation type="submission" date="2018-09" db="EMBL/GenBank/DDBJ databases">
        <title>A high-quality reference genome of wild soybean provides a powerful tool to mine soybean genomes.</title>
        <authorList>
            <person name="Xie M."/>
            <person name="Chung C.Y.L."/>
            <person name="Li M.-W."/>
            <person name="Wong F.-L."/>
            <person name="Chan T.-F."/>
            <person name="Lam H.-M."/>
        </authorList>
    </citation>
    <scope>NUCLEOTIDE SEQUENCE [LARGE SCALE GENOMIC DNA]</scope>
    <source>
        <strain evidence="10">cv. W05</strain>
        <tissue evidence="9">Hypocotyl of etiolated seedlings</tissue>
    </source>
</reference>
<dbReference type="GO" id="GO:0010052">
    <property type="term" value="P:guard cell differentiation"/>
    <property type="evidence" value="ECO:0007669"/>
    <property type="project" value="UniProtKB-UniRule"/>
</dbReference>
<evidence type="ECO:0000256" key="3">
    <source>
        <dbReference type="ARBA" id="ARBA00022473"/>
    </source>
</evidence>
<evidence type="ECO:0000313" key="9">
    <source>
        <dbReference type="EMBL" id="RZB69942.1"/>
    </source>
</evidence>
<organism evidence="9 10">
    <name type="scientific">Glycine soja</name>
    <name type="common">Wild soybean</name>
    <dbReference type="NCBI Taxonomy" id="3848"/>
    <lineage>
        <taxon>Eukaryota</taxon>
        <taxon>Viridiplantae</taxon>
        <taxon>Streptophyta</taxon>
        <taxon>Embryophyta</taxon>
        <taxon>Tracheophyta</taxon>
        <taxon>Spermatophyta</taxon>
        <taxon>Magnoliopsida</taxon>
        <taxon>eudicotyledons</taxon>
        <taxon>Gunneridae</taxon>
        <taxon>Pentapetalae</taxon>
        <taxon>rosids</taxon>
        <taxon>fabids</taxon>
        <taxon>Fabales</taxon>
        <taxon>Fabaceae</taxon>
        <taxon>Papilionoideae</taxon>
        <taxon>50 kb inversion clade</taxon>
        <taxon>NPAAA clade</taxon>
        <taxon>indigoferoid/millettioid clade</taxon>
        <taxon>Phaseoleae</taxon>
        <taxon>Glycine</taxon>
        <taxon>Glycine subgen. Soja</taxon>
    </lineage>
</organism>
<keyword evidence="8" id="KW-1133">Transmembrane helix</keyword>
<evidence type="ECO:0000256" key="5">
    <source>
        <dbReference type="ARBA" id="ARBA00022729"/>
    </source>
</evidence>
<gene>
    <name evidence="9" type="ORF">D0Y65_039319</name>
</gene>
<proteinExistence type="inferred from homology"/>
<keyword evidence="5" id="KW-0732">Signal</keyword>
<dbReference type="GO" id="GO:0005576">
    <property type="term" value="C:extracellular region"/>
    <property type="evidence" value="ECO:0007669"/>
    <property type="project" value="UniProtKB-SubCell"/>
</dbReference>
<evidence type="ECO:0000256" key="8">
    <source>
        <dbReference type="SAM" id="Phobius"/>
    </source>
</evidence>
<comment type="subcellular location">
    <subcellularLocation>
        <location evidence="1 7">Secreted</location>
    </subcellularLocation>
</comment>
<name>A0A445H939_GLYSO</name>
<keyword evidence="8" id="KW-0812">Transmembrane</keyword>
<evidence type="ECO:0000256" key="2">
    <source>
        <dbReference type="ARBA" id="ARBA00008127"/>
    </source>
</evidence>
<comment type="similarity">
    <text evidence="2 7">Belongs to the plant cysteine rich small secretory peptide family. Epidermal patterning factor subfamily.</text>
</comment>
<evidence type="ECO:0000256" key="1">
    <source>
        <dbReference type="ARBA" id="ARBA00004613"/>
    </source>
</evidence>
<accession>A0A445H939</accession>
<comment type="caution">
    <text evidence="9">The sequence shown here is derived from an EMBL/GenBank/DDBJ whole genome shotgun (WGS) entry which is preliminary data.</text>
</comment>
<dbReference type="Pfam" id="PF17181">
    <property type="entry name" value="EPF"/>
    <property type="match status" value="1"/>
</dbReference>